<feature type="chain" id="PRO_5045483701" description="DUF1996 domain-containing protein" evidence="2">
    <location>
        <begin position="24"/>
        <end position="496"/>
    </location>
</feature>
<dbReference type="PANTHER" id="PTHR43662">
    <property type="match status" value="1"/>
</dbReference>
<protein>
    <recommendedName>
        <fullName evidence="3">DUF1996 domain-containing protein</fullName>
    </recommendedName>
</protein>
<proteinExistence type="predicted"/>
<dbReference type="PANTHER" id="PTHR43662:SF7">
    <property type="entry name" value="DUF1996 DOMAIN-CONTAINING PROTEIN"/>
    <property type="match status" value="1"/>
</dbReference>
<evidence type="ECO:0000313" key="4">
    <source>
        <dbReference type="EMBL" id="KAL3423325.1"/>
    </source>
</evidence>
<dbReference type="Proteomes" id="UP001629113">
    <property type="component" value="Unassembled WGS sequence"/>
</dbReference>
<evidence type="ECO:0000256" key="1">
    <source>
        <dbReference type="SAM" id="MobiDB-lite"/>
    </source>
</evidence>
<organism evidence="4 5">
    <name type="scientific">Phlyctema vagabunda</name>
    <dbReference type="NCBI Taxonomy" id="108571"/>
    <lineage>
        <taxon>Eukaryota</taxon>
        <taxon>Fungi</taxon>
        <taxon>Dikarya</taxon>
        <taxon>Ascomycota</taxon>
        <taxon>Pezizomycotina</taxon>
        <taxon>Leotiomycetes</taxon>
        <taxon>Helotiales</taxon>
        <taxon>Dermateaceae</taxon>
        <taxon>Phlyctema</taxon>
    </lineage>
</organism>
<feature type="region of interest" description="Disordered" evidence="1">
    <location>
        <begin position="399"/>
        <end position="426"/>
    </location>
</feature>
<feature type="compositionally biased region" description="Low complexity" evidence="1">
    <location>
        <begin position="399"/>
        <end position="421"/>
    </location>
</feature>
<comment type="caution">
    <text evidence="4">The sequence shown here is derived from an EMBL/GenBank/DDBJ whole genome shotgun (WGS) entry which is preliminary data.</text>
</comment>
<gene>
    <name evidence="4" type="ORF">PVAG01_05072</name>
</gene>
<feature type="signal peptide" evidence="2">
    <location>
        <begin position="1"/>
        <end position="23"/>
    </location>
</feature>
<evidence type="ECO:0000259" key="3">
    <source>
        <dbReference type="Pfam" id="PF09362"/>
    </source>
</evidence>
<dbReference type="InterPro" id="IPR018535">
    <property type="entry name" value="DUF1996"/>
</dbReference>
<dbReference type="EMBL" id="JBFCZG010000004">
    <property type="protein sequence ID" value="KAL3423325.1"/>
    <property type="molecule type" value="Genomic_DNA"/>
</dbReference>
<sequence length="496" mass="53275">MLFTTSTVAKVAALLATVSNVEAFWRMPCRQRTGIARIDPIVNFGEVSKHAHAIHGGNAISSTSTTSDLLASTCTSCEVSQDKSAYWFPQLYFENFGTGKFEAVDQVGGLLAYYLLFANSGETKVTAFPEGFQMISGDVNRRNFTAGPVPDNPKSEWTAEQSTESSLRQKAIGFNCLNYAKSPEGSLYRHFLPDKAYLDANCADGVRVEVMFPSCWNGKDLDSSDHMDHVRFPSQVMTGECPKGFETRLISLFYEVIWNTNAFKGVDGQFVLANGDPTGYGLHADFITGWETDFLQSAADQCTNASGQIEDCSLFDIQDGTDCSLVEPLTLKADNVLGPMDTLPGNPTIAYGPEPAVDESAGDNTVVNSGTQAVPTLSHSAGSTIASSDEYLPGGVFKAEATSSSTPSSSSTAESVSTPVASPTPTEPAFVAAAVPSGDDDEIVATSYTTSGREVLEVLWVEETVTVTQATTSTSTAYVKRDGRHMHRHRHNGRRA</sequence>
<keyword evidence="2" id="KW-0732">Signal</keyword>
<reference evidence="4 5" key="1">
    <citation type="submission" date="2024-06" db="EMBL/GenBank/DDBJ databases">
        <title>Complete genome of Phlyctema vagabunda strain 19-DSS-EL-015.</title>
        <authorList>
            <person name="Fiorenzani C."/>
        </authorList>
    </citation>
    <scope>NUCLEOTIDE SEQUENCE [LARGE SCALE GENOMIC DNA]</scope>
    <source>
        <strain evidence="4 5">19-DSS-EL-015</strain>
    </source>
</reference>
<name>A0ABR4PJ46_9HELO</name>
<accession>A0ABR4PJ46</accession>
<feature type="domain" description="DUF1996" evidence="3">
    <location>
        <begin position="39"/>
        <end position="290"/>
    </location>
</feature>
<evidence type="ECO:0000256" key="2">
    <source>
        <dbReference type="SAM" id="SignalP"/>
    </source>
</evidence>
<feature type="compositionally biased region" description="Polar residues" evidence="1">
    <location>
        <begin position="362"/>
        <end position="381"/>
    </location>
</feature>
<feature type="region of interest" description="Disordered" evidence="1">
    <location>
        <begin position="356"/>
        <end position="381"/>
    </location>
</feature>
<evidence type="ECO:0000313" key="5">
    <source>
        <dbReference type="Proteomes" id="UP001629113"/>
    </source>
</evidence>
<keyword evidence="5" id="KW-1185">Reference proteome</keyword>
<dbReference type="Pfam" id="PF09362">
    <property type="entry name" value="DUF1996"/>
    <property type="match status" value="1"/>
</dbReference>